<dbReference type="Pfam" id="PF13365">
    <property type="entry name" value="Trypsin_2"/>
    <property type="match status" value="1"/>
</dbReference>
<evidence type="ECO:0000313" key="5">
    <source>
        <dbReference type="EMBL" id="HHS62601.1"/>
    </source>
</evidence>
<dbReference type="SUPFAM" id="SSF50494">
    <property type="entry name" value="Trypsin-like serine proteases"/>
    <property type="match status" value="1"/>
</dbReference>
<protein>
    <submittedName>
        <fullName evidence="5">PDZ domain-containing protein</fullName>
    </submittedName>
</protein>
<gene>
    <name evidence="5" type="ORF">ENV70_03150</name>
</gene>
<dbReference type="InterPro" id="IPR009003">
    <property type="entry name" value="Peptidase_S1_PA"/>
</dbReference>
<dbReference type="Pfam" id="PF17820">
    <property type="entry name" value="PDZ_6"/>
    <property type="match status" value="1"/>
</dbReference>
<evidence type="ECO:0000256" key="2">
    <source>
        <dbReference type="ARBA" id="ARBA00022801"/>
    </source>
</evidence>
<dbReference type="GO" id="GO:0004252">
    <property type="term" value="F:serine-type endopeptidase activity"/>
    <property type="evidence" value="ECO:0007669"/>
    <property type="project" value="InterPro"/>
</dbReference>
<dbReference type="Pfam" id="PF13180">
    <property type="entry name" value="PDZ_2"/>
    <property type="match status" value="1"/>
</dbReference>
<proteinExistence type="predicted"/>
<keyword evidence="2" id="KW-0378">Hydrolase</keyword>
<dbReference type="EMBL" id="DTHJ01000065">
    <property type="protein sequence ID" value="HHS62601.1"/>
    <property type="molecule type" value="Genomic_DNA"/>
</dbReference>
<organism evidence="5">
    <name type="scientific">candidate division WOR-3 bacterium</name>
    <dbReference type="NCBI Taxonomy" id="2052148"/>
    <lineage>
        <taxon>Bacteria</taxon>
        <taxon>Bacteria division WOR-3</taxon>
    </lineage>
</organism>
<dbReference type="PANTHER" id="PTHR43343">
    <property type="entry name" value="PEPTIDASE S12"/>
    <property type="match status" value="1"/>
</dbReference>
<accession>A0A7C6EH11</accession>
<dbReference type="SUPFAM" id="SSF50156">
    <property type="entry name" value="PDZ domain-like"/>
    <property type="match status" value="2"/>
</dbReference>
<keyword evidence="1" id="KW-0645">Protease</keyword>
<dbReference type="InterPro" id="IPR051201">
    <property type="entry name" value="Chloro_Bact_Ser_Proteases"/>
</dbReference>
<keyword evidence="3" id="KW-0472">Membrane</keyword>
<dbReference type="PROSITE" id="PS50106">
    <property type="entry name" value="PDZ"/>
    <property type="match status" value="1"/>
</dbReference>
<evidence type="ECO:0000256" key="1">
    <source>
        <dbReference type="ARBA" id="ARBA00022670"/>
    </source>
</evidence>
<dbReference type="SMART" id="SM00228">
    <property type="entry name" value="PDZ"/>
    <property type="match status" value="2"/>
</dbReference>
<dbReference type="Gene3D" id="2.40.10.120">
    <property type="match status" value="1"/>
</dbReference>
<keyword evidence="3" id="KW-0812">Transmembrane</keyword>
<comment type="caution">
    <text evidence="5">The sequence shown here is derived from an EMBL/GenBank/DDBJ whole genome shotgun (WGS) entry which is preliminary data.</text>
</comment>
<dbReference type="InterPro" id="IPR036034">
    <property type="entry name" value="PDZ_sf"/>
</dbReference>
<dbReference type="AlphaFoldDB" id="A0A7C6EH11"/>
<feature type="transmembrane region" description="Helical" evidence="3">
    <location>
        <begin position="7"/>
        <end position="26"/>
    </location>
</feature>
<sequence length="477" mass="53266">MRRREIIAGFFGFVVCLICIFLYNQFKARSPNNSLDYLRLVNLNDEISKQRMNAIVLAANKVGPSVVSITVIQTRIVTVSPFNDEFFQRFFGDFFPEQRYRQKVKSLGSGVIISSDGYILTNEHVVSNATEINVTLPDARQFKARIVATDRALDLALLKIEGKNLPYAELGNSDDLMIGEWVIALGNPFGFLLEDTRPTVTVGVISALNRAIKSTYEDRVYKDMIQTDAAINPGNSGGPLVNILGQIIGINTFIFTSSGGSEGVGFARPINVVKKFINETRQFGRIRTPWVGIWVQDITPEIAEAMGIEQRGVLVSNVEPNSPAFLAGIKEGDRIIVANNEIINNTSVWDRMNANIFVGDTIHILLYRNKDSLDVNLVVREYQEPIGIGSKLGIYVEEIDLYLIKKFDLGYKQGVVVTKVDPGSIGEKLGFSPGDVILRIGDIRIRNKDDFKRAVGDFKNKYFIIDRGGLIFQIWIQ</sequence>
<dbReference type="InterPro" id="IPR041489">
    <property type="entry name" value="PDZ_6"/>
</dbReference>
<keyword evidence="3" id="KW-1133">Transmembrane helix</keyword>
<dbReference type="PRINTS" id="PR00834">
    <property type="entry name" value="PROTEASES2C"/>
</dbReference>
<dbReference type="Gene3D" id="2.30.42.10">
    <property type="match status" value="2"/>
</dbReference>
<dbReference type="PANTHER" id="PTHR43343:SF3">
    <property type="entry name" value="PROTEASE DO-LIKE 8, CHLOROPLASTIC"/>
    <property type="match status" value="1"/>
</dbReference>
<dbReference type="GO" id="GO:0006508">
    <property type="term" value="P:proteolysis"/>
    <property type="evidence" value="ECO:0007669"/>
    <property type="project" value="UniProtKB-KW"/>
</dbReference>
<dbReference type="InterPro" id="IPR001940">
    <property type="entry name" value="Peptidase_S1C"/>
</dbReference>
<evidence type="ECO:0000256" key="3">
    <source>
        <dbReference type="SAM" id="Phobius"/>
    </source>
</evidence>
<reference evidence="5" key="1">
    <citation type="journal article" date="2020" name="mSystems">
        <title>Genome- and Community-Level Interaction Insights into Carbon Utilization and Element Cycling Functions of Hydrothermarchaeota in Hydrothermal Sediment.</title>
        <authorList>
            <person name="Zhou Z."/>
            <person name="Liu Y."/>
            <person name="Xu W."/>
            <person name="Pan J."/>
            <person name="Luo Z.H."/>
            <person name="Li M."/>
        </authorList>
    </citation>
    <scope>NUCLEOTIDE SEQUENCE [LARGE SCALE GENOMIC DNA]</scope>
    <source>
        <strain evidence="5">SpSt-783</strain>
    </source>
</reference>
<dbReference type="InterPro" id="IPR001478">
    <property type="entry name" value="PDZ"/>
</dbReference>
<name>A0A7C6EH11_UNCW3</name>
<evidence type="ECO:0000259" key="4">
    <source>
        <dbReference type="PROSITE" id="PS50106"/>
    </source>
</evidence>
<feature type="domain" description="PDZ" evidence="4">
    <location>
        <begin position="306"/>
        <end position="370"/>
    </location>
</feature>